<dbReference type="AlphaFoldDB" id="A0AAV9TGL5"/>
<evidence type="ECO:0000313" key="2">
    <source>
        <dbReference type="EMBL" id="KAK6219896.1"/>
    </source>
</evidence>
<accession>A0AAV9TGL5</accession>
<keyword evidence="1" id="KW-1133">Transmembrane helix</keyword>
<keyword evidence="3" id="KW-1185">Reference proteome</keyword>
<keyword evidence="1" id="KW-0812">Transmembrane</keyword>
<dbReference type="Proteomes" id="UP001327957">
    <property type="component" value="Unassembled WGS sequence"/>
</dbReference>
<evidence type="ECO:0000313" key="3">
    <source>
        <dbReference type="Proteomes" id="UP001327957"/>
    </source>
</evidence>
<sequence>MDFKFPEVQETQLLRGQDGLTTKQSRKPSIPFQLRRSKDIHKHGWKPLTLSAPVLFSFAFTSVLLAVIIEVLAYQSRIKGGLALSRSADEIPAFAKFCYLFLPTIVAVIYSLLWSWIDLDVKRMQPWLEMSRPAGATAEGSMFLDYPYDFIAFVPIRAAKRR</sequence>
<name>A0AAV9TGL5_9PEZI</name>
<dbReference type="InterPro" id="IPR021840">
    <property type="entry name" value="DUF3433"/>
</dbReference>
<evidence type="ECO:0000256" key="1">
    <source>
        <dbReference type="SAM" id="Phobius"/>
    </source>
</evidence>
<gene>
    <name evidence="2" type="ORF">QIS74_05398</name>
</gene>
<dbReference type="EMBL" id="JASAOK010000030">
    <property type="protein sequence ID" value="KAK6219896.1"/>
    <property type="molecule type" value="Genomic_DNA"/>
</dbReference>
<dbReference type="PANTHER" id="PTHR37544:SF3">
    <property type="entry name" value="SPRAY"/>
    <property type="match status" value="1"/>
</dbReference>
<dbReference type="PANTHER" id="PTHR37544">
    <property type="entry name" value="SPRAY-RELATED"/>
    <property type="match status" value="1"/>
</dbReference>
<feature type="transmembrane region" description="Helical" evidence="1">
    <location>
        <begin position="94"/>
        <end position="117"/>
    </location>
</feature>
<proteinExistence type="predicted"/>
<keyword evidence="1" id="KW-0472">Membrane</keyword>
<comment type="caution">
    <text evidence="2">The sequence shown here is derived from an EMBL/GenBank/DDBJ whole genome shotgun (WGS) entry which is preliminary data.</text>
</comment>
<feature type="transmembrane region" description="Helical" evidence="1">
    <location>
        <begin position="54"/>
        <end position="73"/>
    </location>
</feature>
<protein>
    <submittedName>
        <fullName evidence="2">Uncharacterized protein</fullName>
    </submittedName>
</protein>
<dbReference type="Pfam" id="PF11915">
    <property type="entry name" value="DUF3433"/>
    <property type="match status" value="1"/>
</dbReference>
<reference evidence="2 3" key="1">
    <citation type="submission" date="2023-04" db="EMBL/GenBank/DDBJ databases">
        <title>Colletotrichum tabacum stain YC1 causing leaf anthracnose on Nicotiana tabacum(L.) cv.</title>
        <authorList>
            <person name="Ji Z."/>
            <person name="Wang M."/>
            <person name="Zhang J."/>
            <person name="Wang N."/>
            <person name="Zhou Z."/>
        </authorList>
    </citation>
    <scope>NUCLEOTIDE SEQUENCE [LARGE SCALE GENOMIC DNA]</scope>
    <source>
        <strain evidence="2 3">YC1</strain>
    </source>
</reference>
<organism evidence="2 3">
    <name type="scientific">Colletotrichum tabaci</name>
    <dbReference type="NCBI Taxonomy" id="1209068"/>
    <lineage>
        <taxon>Eukaryota</taxon>
        <taxon>Fungi</taxon>
        <taxon>Dikarya</taxon>
        <taxon>Ascomycota</taxon>
        <taxon>Pezizomycotina</taxon>
        <taxon>Sordariomycetes</taxon>
        <taxon>Hypocreomycetidae</taxon>
        <taxon>Glomerellales</taxon>
        <taxon>Glomerellaceae</taxon>
        <taxon>Colletotrichum</taxon>
        <taxon>Colletotrichum destructivum species complex</taxon>
    </lineage>
</organism>